<gene>
    <name evidence="1" type="ORF">FHS11_001271</name>
</gene>
<dbReference type="GO" id="GO:0006313">
    <property type="term" value="P:DNA transposition"/>
    <property type="evidence" value="ECO:0007669"/>
    <property type="project" value="InterPro"/>
</dbReference>
<reference evidence="1" key="1">
    <citation type="submission" date="2020-08" db="EMBL/GenBank/DDBJ databases">
        <title>Genomic Encyclopedia of Type Strains, Phase III (KMG-III): the genomes of soil and plant-associated and newly described type strains.</title>
        <authorList>
            <person name="Whitman W."/>
        </authorList>
    </citation>
    <scope>NUCLEOTIDE SEQUENCE [LARGE SCALE GENOMIC DNA]</scope>
    <source>
        <strain evidence="1">CECT 8628</strain>
    </source>
</reference>
<sequence length="81" mass="9591">MLHQFKYYASQHTRNETYQLWEHDSHPIELSTPAFTQQKIDYIHDNPVRAGLVYRAEDYIYSSASNYAGIDQIIDVDCLFF</sequence>
<comment type="caution">
    <text evidence="1">The sequence shown here is derived from an EMBL/GenBank/DDBJ whole genome shotgun (WGS) entry which is preliminary data.</text>
</comment>
<organism evidence="1 2">
    <name type="scientific">Mucilaginibacter gotjawali</name>
    <dbReference type="NCBI Taxonomy" id="1550579"/>
    <lineage>
        <taxon>Bacteria</taxon>
        <taxon>Pseudomonadati</taxon>
        <taxon>Bacteroidota</taxon>
        <taxon>Sphingobacteriia</taxon>
        <taxon>Sphingobacteriales</taxon>
        <taxon>Sphingobacteriaceae</taxon>
        <taxon>Mucilaginibacter</taxon>
    </lineage>
</organism>
<evidence type="ECO:0008006" key="3">
    <source>
        <dbReference type="Google" id="ProtNLM"/>
    </source>
</evidence>
<dbReference type="GO" id="GO:0003677">
    <property type="term" value="F:DNA binding"/>
    <property type="evidence" value="ECO:0007669"/>
    <property type="project" value="InterPro"/>
</dbReference>
<dbReference type="EMBL" id="JACHWX010000003">
    <property type="protein sequence ID" value="MBB3054854.1"/>
    <property type="molecule type" value="Genomic_DNA"/>
</dbReference>
<dbReference type="GO" id="GO:0004803">
    <property type="term" value="F:transposase activity"/>
    <property type="evidence" value="ECO:0007669"/>
    <property type="project" value="InterPro"/>
</dbReference>
<dbReference type="AlphaFoldDB" id="A0A839SC10"/>
<dbReference type="RefSeq" id="WP_197706190.1">
    <property type="nucleotide sequence ID" value="NZ_AP017313.1"/>
</dbReference>
<evidence type="ECO:0000313" key="2">
    <source>
        <dbReference type="Proteomes" id="UP000539265"/>
    </source>
</evidence>
<keyword evidence="2" id="KW-1185">Reference proteome</keyword>
<dbReference type="Gene3D" id="3.30.70.1290">
    <property type="entry name" value="Transposase IS200-like"/>
    <property type="match status" value="1"/>
</dbReference>
<protein>
    <recommendedName>
        <fullName evidence="3">Transposase IS200-like domain-containing protein</fullName>
    </recommendedName>
</protein>
<dbReference type="Proteomes" id="UP000539265">
    <property type="component" value="Unassembled WGS sequence"/>
</dbReference>
<name>A0A839SC10_9SPHI</name>
<accession>A0A839SC10</accession>
<evidence type="ECO:0000313" key="1">
    <source>
        <dbReference type="EMBL" id="MBB3054854.1"/>
    </source>
</evidence>
<dbReference type="InterPro" id="IPR036515">
    <property type="entry name" value="Transposase_17_sf"/>
</dbReference>
<proteinExistence type="predicted"/>